<dbReference type="PANTHER" id="PTHR17985">
    <property type="entry name" value="SER/THR-RICH PROTEIN T10 IN DGCR REGION"/>
    <property type="match status" value="1"/>
</dbReference>
<organism evidence="1 2">
    <name type="scientific">Leptospira fletcheri</name>
    <dbReference type="NCBI Taxonomy" id="2484981"/>
    <lineage>
        <taxon>Bacteria</taxon>
        <taxon>Pseudomonadati</taxon>
        <taxon>Spirochaetota</taxon>
        <taxon>Spirochaetia</taxon>
        <taxon>Leptospirales</taxon>
        <taxon>Leptospiraceae</taxon>
        <taxon>Leptospira</taxon>
    </lineage>
</organism>
<evidence type="ECO:0000313" key="1">
    <source>
        <dbReference type="EMBL" id="TGK11367.1"/>
    </source>
</evidence>
<dbReference type="RefSeq" id="WP_135766772.1">
    <property type="nucleotide sequence ID" value="NZ_RQET01000004.1"/>
</dbReference>
<dbReference type="OrthoDB" id="1113830at2"/>
<dbReference type="EMBL" id="RQET01000004">
    <property type="protein sequence ID" value="TGK11367.1"/>
    <property type="molecule type" value="Genomic_DNA"/>
</dbReference>
<evidence type="ECO:0000313" key="2">
    <source>
        <dbReference type="Proteomes" id="UP000298458"/>
    </source>
</evidence>
<comment type="caution">
    <text evidence="1">The sequence shown here is derived from an EMBL/GenBank/DDBJ whole genome shotgun (WGS) entry which is preliminary data.</text>
</comment>
<dbReference type="InterPro" id="IPR008551">
    <property type="entry name" value="TANGO2"/>
</dbReference>
<name>A0A4R9GFL4_9LEPT</name>
<reference evidence="1" key="1">
    <citation type="journal article" date="2019" name="PLoS Negl. Trop. Dis.">
        <title>Revisiting the worldwide diversity of Leptospira species in the environment.</title>
        <authorList>
            <person name="Vincent A.T."/>
            <person name="Schiettekatte O."/>
            <person name="Bourhy P."/>
            <person name="Veyrier F.J."/>
            <person name="Picardeau M."/>
        </authorList>
    </citation>
    <scope>NUCLEOTIDE SEQUENCE [LARGE SCALE GENOMIC DNA]</scope>
    <source>
        <strain evidence="1">SSW15</strain>
    </source>
</reference>
<sequence>MCTAFIYRNRTDHLYGLGFNRDESVKRKPSLSPRLMESPTGKAIAPIDGDAGGTWIGISQDGEIVCLLNYYEAALKLLRNPVSRGLLVRSVLLKERAPESWQVSELDNYYPFKLFCIDSEKTRIYIWDGKVFSTEENTESFTVYGSSFTQGPKAQVSRREVFEKEFRPKTNPNAKDFILLTKNFLVSHLPEKGALSPCMHRRDATSVSRTIFVVENGKVDLFYKPNQPCEEGPEEEFNFTLTDFRTFV</sequence>
<keyword evidence="2" id="KW-1185">Reference proteome</keyword>
<gene>
    <name evidence="1" type="ORF">EHO60_03365</name>
</gene>
<dbReference type="PANTHER" id="PTHR17985:SF8">
    <property type="entry name" value="TRANSPORT AND GOLGI ORGANIZATION PROTEIN 2 HOMOLOG"/>
    <property type="match status" value="1"/>
</dbReference>
<proteinExistence type="predicted"/>
<protein>
    <submittedName>
        <fullName evidence="1">NRDE domain protein</fullName>
    </submittedName>
</protein>
<dbReference type="Pfam" id="PF05742">
    <property type="entry name" value="TANGO2"/>
    <property type="match status" value="1"/>
</dbReference>
<accession>A0A4R9GFL4</accession>
<dbReference type="Proteomes" id="UP000298458">
    <property type="component" value="Unassembled WGS sequence"/>
</dbReference>
<dbReference type="AlphaFoldDB" id="A0A4R9GFL4"/>